<dbReference type="KEGG" id="blac:94344256"/>
<dbReference type="RefSeq" id="XP_067818017.1">
    <property type="nucleotide sequence ID" value="XM_067958585.1"/>
</dbReference>
<proteinExistence type="predicted"/>
<dbReference type="EMBL" id="SHOA02000016">
    <property type="protein sequence ID" value="TDH68518.1"/>
    <property type="molecule type" value="Genomic_DNA"/>
</dbReference>
<dbReference type="GeneID" id="94344256"/>
<comment type="caution">
    <text evidence="1">The sequence shown here is derived from an EMBL/GenBank/DDBJ whole genome shotgun (WGS) entry which is preliminary data.</text>
</comment>
<reference evidence="1 2" key="1">
    <citation type="journal article" date="2021" name="Genome Biol.">
        <title>AFLAP: assembly-free linkage analysis pipeline using k-mers from genome sequencing data.</title>
        <authorList>
            <person name="Fletcher K."/>
            <person name="Zhang L."/>
            <person name="Gil J."/>
            <person name="Han R."/>
            <person name="Cavanaugh K."/>
            <person name="Michelmore R."/>
        </authorList>
    </citation>
    <scope>NUCLEOTIDE SEQUENCE [LARGE SCALE GENOMIC DNA]</scope>
    <source>
        <strain evidence="1 2">SF5</strain>
    </source>
</reference>
<keyword evidence="2" id="KW-1185">Reference proteome</keyword>
<gene>
    <name evidence="1" type="ORF">CCR75_000478</name>
</gene>
<evidence type="ECO:0000313" key="1">
    <source>
        <dbReference type="EMBL" id="TDH68518.1"/>
    </source>
</evidence>
<organism evidence="1 2">
    <name type="scientific">Bremia lactucae</name>
    <name type="common">Lettuce downy mildew</name>
    <dbReference type="NCBI Taxonomy" id="4779"/>
    <lineage>
        <taxon>Eukaryota</taxon>
        <taxon>Sar</taxon>
        <taxon>Stramenopiles</taxon>
        <taxon>Oomycota</taxon>
        <taxon>Peronosporomycetes</taxon>
        <taxon>Peronosporales</taxon>
        <taxon>Peronosporaceae</taxon>
        <taxon>Bremia</taxon>
    </lineage>
</organism>
<accession>A0A976IDN9</accession>
<sequence length="146" mass="16861">MMGRFKTFTRGGATVEELDFTAELIIAAAKEAITIQDRAKLVNKFIQVLAETELLDSTVLSEVAKQLVYVFICTEINDSEATQQSQTDDMRRLRRERKSCLVVLEEDEDWHPARIINHISEPEVSDKKSVLFWFNTFHYYTLAIKT</sequence>
<evidence type="ECO:0000313" key="2">
    <source>
        <dbReference type="Proteomes" id="UP000294530"/>
    </source>
</evidence>
<dbReference type="OrthoDB" id="4850648at2759"/>
<dbReference type="Proteomes" id="UP000294530">
    <property type="component" value="Unassembled WGS sequence"/>
</dbReference>
<dbReference type="AlphaFoldDB" id="A0A976IDN9"/>
<protein>
    <submittedName>
        <fullName evidence="1">Uncharacterized protein</fullName>
    </submittedName>
</protein>
<name>A0A976IDN9_BRELC</name>